<name>A0A6A4GFY5_9AGAR</name>
<accession>A0A6A4GFY5</accession>
<evidence type="ECO:0008006" key="3">
    <source>
        <dbReference type="Google" id="ProtNLM"/>
    </source>
</evidence>
<feature type="non-terminal residue" evidence="1">
    <location>
        <position position="53"/>
    </location>
</feature>
<feature type="non-terminal residue" evidence="1">
    <location>
        <position position="1"/>
    </location>
</feature>
<dbReference type="AlphaFoldDB" id="A0A6A4GFY5"/>
<evidence type="ECO:0000313" key="1">
    <source>
        <dbReference type="EMBL" id="KAE9384374.1"/>
    </source>
</evidence>
<dbReference type="Proteomes" id="UP000799118">
    <property type="component" value="Unassembled WGS sequence"/>
</dbReference>
<proteinExistence type="predicted"/>
<dbReference type="EMBL" id="ML770157">
    <property type="protein sequence ID" value="KAE9384374.1"/>
    <property type="molecule type" value="Genomic_DNA"/>
</dbReference>
<evidence type="ECO:0000313" key="2">
    <source>
        <dbReference type="Proteomes" id="UP000799118"/>
    </source>
</evidence>
<dbReference type="OrthoDB" id="2748837at2759"/>
<keyword evidence="2" id="KW-1185">Reference proteome</keyword>
<protein>
    <recommendedName>
        <fullName evidence="3">DUF659 domain-containing protein</fullName>
    </recommendedName>
</protein>
<gene>
    <name evidence="1" type="ORF">BT96DRAFT_781023</name>
</gene>
<reference evidence="1" key="1">
    <citation type="journal article" date="2019" name="Environ. Microbiol.">
        <title>Fungal ecological strategies reflected in gene transcription - a case study of two litter decomposers.</title>
        <authorList>
            <person name="Barbi F."/>
            <person name="Kohler A."/>
            <person name="Barry K."/>
            <person name="Baskaran P."/>
            <person name="Daum C."/>
            <person name="Fauchery L."/>
            <person name="Ihrmark K."/>
            <person name="Kuo A."/>
            <person name="LaButti K."/>
            <person name="Lipzen A."/>
            <person name="Morin E."/>
            <person name="Grigoriev I.V."/>
            <person name="Henrissat B."/>
            <person name="Lindahl B."/>
            <person name="Martin F."/>
        </authorList>
    </citation>
    <scope>NUCLEOTIDE SEQUENCE</scope>
    <source>
        <strain evidence="1">JB14</strain>
    </source>
</reference>
<sequence>QILSITCNNASANTAMLKELVKLLPDFQGLKAHVCCYGHTVNLTAKGVLRSFE</sequence>
<organism evidence="1 2">
    <name type="scientific">Gymnopus androsaceus JB14</name>
    <dbReference type="NCBI Taxonomy" id="1447944"/>
    <lineage>
        <taxon>Eukaryota</taxon>
        <taxon>Fungi</taxon>
        <taxon>Dikarya</taxon>
        <taxon>Basidiomycota</taxon>
        <taxon>Agaricomycotina</taxon>
        <taxon>Agaricomycetes</taxon>
        <taxon>Agaricomycetidae</taxon>
        <taxon>Agaricales</taxon>
        <taxon>Marasmiineae</taxon>
        <taxon>Omphalotaceae</taxon>
        <taxon>Gymnopus</taxon>
    </lineage>
</organism>